<name>C8ZH69_YEAS8</name>
<dbReference type="AlphaFoldDB" id="C8ZH69"/>
<dbReference type="EMBL" id="FN394216">
    <property type="protein sequence ID" value="CAY86598.1"/>
    <property type="molecule type" value="Genomic_DNA"/>
</dbReference>
<accession>C8ZH69</accession>
<evidence type="ECO:0000313" key="1">
    <source>
        <dbReference type="EMBL" id="CAY86598.1"/>
    </source>
</evidence>
<proteinExistence type="predicted"/>
<reference evidence="1 2" key="1">
    <citation type="journal article" date="2009" name="Proc. Natl. Acad. Sci. U.S.A.">
        <title>Eukaryote-to-eukaryote gene transfer events revealed by the genome sequence of the wine yeast Saccharomyces cerevisiae EC1118.</title>
        <authorList>
            <person name="Novo M."/>
            <person name="Bigey F."/>
            <person name="Beyne E."/>
            <person name="Galeote V."/>
            <person name="Gavory F."/>
            <person name="Mallet S."/>
            <person name="Cambot B."/>
            <person name="Legras J.L."/>
            <person name="Wincker P."/>
            <person name="Casaregola S."/>
            <person name="Dequin S."/>
        </authorList>
    </citation>
    <scope>NUCLEOTIDE SEQUENCE [LARGE SCALE GENOMIC DNA]</scope>
    <source>
        <strain evidence="2">Lalvin EC1118 / Prise de mousse</strain>
    </source>
</reference>
<gene>
    <name evidence="1" type="ORF">EC1118_1O4_5589g</name>
</gene>
<evidence type="ECO:0000313" key="2">
    <source>
        <dbReference type="Proteomes" id="UP000000286"/>
    </source>
</evidence>
<dbReference type="Proteomes" id="UP000000286">
    <property type="component" value="Chromosome XV"/>
</dbReference>
<sequence>MCTPTTCLLADRDKSGEDRHAETNVLQGMDMLLELLLPVYARLNESGWLLWFVFHDVYEAVKMSTKESVHTRVINFPDILSTQQMRQGPSQIRTPLVMFLM</sequence>
<organism evidence="1 2">
    <name type="scientific">Saccharomyces cerevisiae (strain Lalvin EC1118 / Prise de mousse)</name>
    <name type="common">Baker's yeast</name>
    <dbReference type="NCBI Taxonomy" id="643680"/>
    <lineage>
        <taxon>Eukaryota</taxon>
        <taxon>Fungi</taxon>
        <taxon>Dikarya</taxon>
        <taxon>Ascomycota</taxon>
        <taxon>Saccharomycotina</taxon>
        <taxon>Saccharomycetes</taxon>
        <taxon>Saccharomycetales</taxon>
        <taxon>Saccharomycetaceae</taxon>
        <taxon>Saccharomyces</taxon>
    </lineage>
</organism>
<dbReference type="HOGENOM" id="CLU_180258_0_0_1"/>
<protein>
    <submittedName>
        <fullName evidence="1">EC1118_1O4_5589p</fullName>
    </submittedName>
</protein>